<dbReference type="Pfam" id="PF13581">
    <property type="entry name" value="HATPase_c_2"/>
    <property type="match status" value="1"/>
</dbReference>
<name>A0A366M3N4_9ACTN</name>
<gene>
    <name evidence="3" type="ORF">DP939_09435</name>
</gene>
<dbReference type="InterPro" id="IPR003594">
    <property type="entry name" value="HATPase_dom"/>
</dbReference>
<dbReference type="CDD" id="cd16936">
    <property type="entry name" value="HATPase_RsbW-like"/>
    <property type="match status" value="1"/>
</dbReference>
<dbReference type="SUPFAM" id="SSF55874">
    <property type="entry name" value="ATPase domain of HSP90 chaperone/DNA topoisomerase II/histidine kinase"/>
    <property type="match status" value="1"/>
</dbReference>
<dbReference type="InterPro" id="IPR050267">
    <property type="entry name" value="Anti-sigma-factor_SerPK"/>
</dbReference>
<dbReference type="InterPro" id="IPR036890">
    <property type="entry name" value="HATPase_C_sf"/>
</dbReference>
<evidence type="ECO:0000313" key="3">
    <source>
        <dbReference type="EMBL" id="RBQ20042.1"/>
    </source>
</evidence>
<evidence type="ECO:0000259" key="2">
    <source>
        <dbReference type="Pfam" id="PF13581"/>
    </source>
</evidence>
<sequence length="205" mass="22989">MKMAAHKMRLVGEMRFPGRTDIISDVRIYTARWLTIEHPESAEDDDLIYNLRLLTTEIAANAIKHTISGRWKRGAFKIRMWLGARSVRVEVFDQGSWSRPRLRDDPTETGGRGLRIVAATAMRWGVARRGFGRVVWFELPVGPVGPQAAIVTIPRQRARPGSAGQVGDQLGEDQFLLHPDAARGHRRGQVRIPWRRGGAAGQPGR</sequence>
<keyword evidence="1" id="KW-0723">Serine/threonine-protein kinase</keyword>
<evidence type="ECO:0000313" key="4">
    <source>
        <dbReference type="Proteomes" id="UP000253303"/>
    </source>
</evidence>
<proteinExistence type="predicted"/>
<dbReference type="EMBL" id="QMEY01000003">
    <property type="protein sequence ID" value="RBQ20042.1"/>
    <property type="molecule type" value="Genomic_DNA"/>
</dbReference>
<dbReference type="AlphaFoldDB" id="A0A366M3N4"/>
<keyword evidence="4" id="KW-1185">Reference proteome</keyword>
<dbReference type="Proteomes" id="UP000253303">
    <property type="component" value="Unassembled WGS sequence"/>
</dbReference>
<dbReference type="GO" id="GO:0004674">
    <property type="term" value="F:protein serine/threonine kinase activity"/>
    <property type="evidence" value="ECO:0007669"/>
    <property type="project" value="UniProtKB-KW"/>
</dbReference>
<comment type="caution">
    <text evidence="3">The sequence shown here is derived from an EMBL/GenBank/DDBJ whole genome shotgun (WGS) entry which is preliminary data.</text>
</comment>
<organism evidence="3 4">
    <name type="scientific">Spongiactinospora rosea</name>
    <dbReference type="NCBI Taxonomy" id="2248750"/>
    <lineage>
        <taxon>Bacteria</taxon>
        <taxon>Bacillati</taxon>
        <taxon>Actinomycetota</taxon>
        <taxon>Actinomycetes</taxon>
        <taxon>Streptosporangiales</taxon>
        <taxon>Streptosporangiaceae</taxon>
        <taxon>Spongiactinospora</taxon>
    </lineage>
</organism>
<evidence type="ECO:0000256" key="1">
    <source>
        <dbReference type="ARBA" id="ARBA00022527"/>
    </source>
</evidence>
<reference evidence="3 4" key="1">
    <citation type="submission" date="2018-06" db="EMBL/GenBank/DDBJ databases">
        <title>Sphaerisporangium craniellae sp. nov., isolated from a marine sponge in the South China Sea.</title>
        <authorList>
            <person name="Li L."/>
        </authorList>
    </citation>
    <scope>NUCLEOTIDE SEQUENCE [LARGE SCALE GENOMIC DNA]</scope>
    <source>
        <strain evidence="3 4">LHW63015</strain>
    </source>
</reference>
<dbReference type="PANTHER" id="PTHR35526:SF3">
    <property type="entry name" value="ANTI-SIGMA-F FACTOR RSBW"/>
    <property type="match status" value="1"/>
</dbReference>
<protein>
    <recommendedName>
        <fullName evidence="2">Histidine kinase/HSP90-like ATPase domain-containing protein</fullName>
    </recommendedName>
</protein>
<dbReference type="Gene3D" id="3.30.565.10">
    <property type="entry name" value="Histidine kinase-like ATPase, C-terminal domain"/>
    <property type="match status" value="1"/>
</dbReference>
<keyword evidence="1" id="KW-0808">Transferase</keyword>
<keyword evidence="1" id="KW-0418">Kinase</keyword>
<dbReference type="PANTHER" id="PTHR35526">
    <property type="entry name" value="ANTI-SIGMA-F FACTOR RSBW-RELATED"/>
    <property type="match status" value="1"/>
</dbReference>
<accession>A0A366M3N4</accession>
<feature type="domain" description="Histidine kinase/HSP90-like ATPase" evidence="2">
    <location>
        <begin position="44"/>
        <end position="136"/>
    </location>
</feature>